<dbReference type="Proteomes" id="UP001590951">
    <property type="component" value="Unassembled WGS sequence"/>
</dbReference>
<name>A0ABR4BEA2_9LECA</name>
<evidence type="ECO:0000256" key="1">
    <source>
        <dbReference type="SAM" id="MobiDB-lite"/>
    </source>
</evidence>
<gene>
    <name evidence="2" type="ORF">ABVK25_004017</name>
</gene>
<feature type="region of interest" description="Disordered" evidence="1">
    <location>
        <begin position="1"/>
        <end position="61"/>
    </location>
</feature>
<accession>A0ABR4BEA2</accession>
<keyword evidence="3" id="KW-1185">Reference proteome</keyword>
<comment type="caution">
    <text evidence="2">The sequence shown here is derived from an EMBL/GenBank/DDBJ whole genome shotgun (WGS) entry which is preliminary data.</text>
</comment>
<dbReference type="EMBL" id="JBHFEH010000010">
    <property type="protein sequence ID" value="KAL2055773.1"/>
    <property type="molecule type" value="Genomic_DNA"/>
</dbReference>
<reference evidence="2 3" key="1">
    <citation type="submission" date="2024-09" db="EMBL/GenBank/DDBJ databases">
        <title>Rethinking Asexuality: The Enigmatic Case of Functional Sexual Genes in Lepraria (Stereocaulaceae).</title>
        <authorList>
            <person name="Doellman M."/>
            <person name="Sun Y."/>
            <person name="Barcenas-Pena A."/>
            <person name="Lumbsch H.T."/>
            <person name="Grewe F."/>
        </authorList>
    </citation>
    <scope>NUCLEOTIDE SEQUENCE [LARGE SCALE GENOMIC DNA]</scope>
    <source>
        <strain evidence="2 3">Grewe 0041</strain>
    </source>
</reference>
<sequence length="120" mass="13405">MMSRLQPPRYHRQHLTHIQTATCRLKKSSSNSASPADTDIDADSSSLADDDPSPVSPRRSAWEWTAGDIGIAFSPPMRRVHDEIWDEQMQTADEVDMESDREGGPQTRVGRRTEGEVVGL</sequence>
<proteinExistence type="predicted"/>
<evidence type="ECO:0000313" key="2">
    <source>
        <dbReference type="EMBL" id="KAL2055773.1"/>
    </source>
</evidence>
<feature type="compositionally biased region" description="Basic and acidic residues" evidence="1">
    <location>
        <begin position="111"/>
        <end position="120"/>
    </location>
</feature>
<protein>
    <submittedName>
        <fullName evidence="2">Uncharacterized protein</fullName>
    </submittedName>
</protein>
<evidence type="ECO:0000313" key="3">
    <source>
        <dbReference type="Proteomes" id="UP001590951"/>
    </source>
</evidence>
<feature type="compositionally biased region" description="Acidic residues" evidence="1">
    <location>
        <begin position="38"/>
        <end position="52"/>
    </location>
</feature>
<feature type="region of interest" description="Disordered" evidence="1">
    <location>
        <begin position="86"/>
        <end position="120"/>
    </location>
</feature>
<organism evidence="2 3">
    <name type="scientific">Lepraria finkii</name>
    <dbReference type="NCBI Taxonomy" id="1340010"/>
    <lineage>
        <taxon>Eukaryota</taxon>
        <taxon>Fungi</taxon>
        <taxon>Dikarya</taxon>
        <taxon>Ascomycota</taxon>
        <taxon>Pezizomycotina</taxon>
        <taxon>Lecanoromycetes</taxon>
        <taxon>OSLEUM clade</taxon>
        <taxon>Lecanoromycetidae</taxon>
        <taxon>Lecanorales</taxon>
        <taxon>Lecanorineae</taxon>
        <taxon>Stereocaulaceae</taxon>
        <taxon>Lepraria</taxon>
    </lineage>
</organism>